<dbReference type="EMBL" id="JAINUG010000017">
    <property type="protein sequence ID" value="KAJ8413019.1"/>
    <property type="molecule type" value="Genomic_DNA"/>
</dbReference>
<accession>A0AAD7T225</accession>
<protein>
    <submittedName>
        <fullName evidence="1">Uncharacterized protein</fullName>
    </submittedName>
</protein>
<comment type="caution">
    <text evidence="1">The sequence shown here is derived from an EMBL/GenBank/DDBJ whole genome shotgun (WGS) entry which is preliminary data.</text>
</comment>
<keyword evidence="2" id="KW-1185">Reference proteome</keyword>
<proteinExistence type="predicted"/>
<evidence type="ECO:0000313" key="1">
    <source>
        <dbReference type="EMBL" id="KAJ8413019.1"/>
    </source>
</evidence>
<gene>
    <name evidence="1" type="ORF">AAFF_G00106010</name>
</gene>
<dbReference type="AlphaFoldDB" id="A0AAD7T225"/>
<name>A0AAD7T225_9TELE</name>
<evidence type="ECO:0000313" key="2">
    <source>
        <dbReference type="Proteomes" id="UP001221898"/>
    </source>
</evidence>
<dbReference type="Proteomes" id="UP001221898">
    <property type="component" value="Unassembled WGS sequence"/>
</dbReference>
<sequence length="113" mass="12213">MALGAGDEYHEDLKQMPPLTPQFKSVKLIASSAWEGGVRECPGERGVAGLGSRSLWIMSPLGHHSKAPYPRGRSEEELTRGGLPAMTPQLLDLPVCAHQGLKTVGDNCFSHTY</sequence>
<reference evidence="1" key="1">
    <citation type="journal article" date="2023" name="Science">
        <title>Genome structures resolve the early diversification of teleost fishes.</title>
        <authorList>
            <person name="Parey E."/>
            <person name="Louis A."/>
            <person name="Montfort J."/>
            <person name="Bouchez O."/>
            <person name="Roques C."/>
            <person name="Iampietro C."/>
            <person name="Lluch J."/>
            <person name="Castinel A."/>
            <person name="Donnadieu C."/>
            <person name="Desvignes T."/>
            <person name="Floi Bucao C."/>
            <person name="Jouanno E."/>
            <person name="Wen M."/>
            <person name="Mejri S."/>
            <person name="Dirks R."/>
            <person name="Jansen H."/>
            <person name="Henkel C."/>
            <person name="Chen W.J."/>
            <person name="Zahm M."/>
            <person name="Cabau C."/>
            <person name="Klopp C."/>
            <person name="Thompson A.W."/>
            <person name="Robinson-Rechavi M."/>
            <person name="Braasch I."/>
            <person name="Lecointre G."/>
            <person name="Bobe J."/>
            <person name="Postlethwait J.H."/>
            <person name="Berthelot C."/>
            <person name="Roest Crollius H."/>
            <person name="Guiguen Y."/>
        </authorList>
    </citation>
    <scope>NUCLEOTIDE SEQUENCE</scope>
    <source>
        <strain evidence="1">NC1722</strain>
    </source>
</reference>
<organism evidence="1 2">
    <name type="scientific">Aldrovandia affinis</name>
    <dbReference type="NCBI Taxonomy" id="143900"/>
    <lineage>
        <taxon>Eukaryota</taxon>
        <taxon>Metazoa</taxon>
        <taxon>Chordata</taxon>
        <taxon>Craniata</taxon>
        <taxon>Vertebrata</taxon>
        <taxon>Euteleostomi</taxon>
        <taxon>Actinopterygii</taxon>
        <taxon>Neopterygii</taxon>
        <taxon>Teleostei</taxon>
        <taxon>Notacanthiformes</taxon>
        <taxon>Halosauridae</taxon>
        <taxon>Aldrovandia</taxon>
    </lineage>
</organism>